<comment type="caution">
    <text evidence="8">The sequence shown here is derived from an EMBL/GenBank/DDBJ whole genome shotgun (WGS) entry which is preliminary data.</text>
</comment>
<evidence type="ECO:0000256" key="3">
    <source>
        <dbReference type="ARBA" id="ARBA00022475"/>
    </source>
</evidence>
<dbReference type="InterPro" id="IPR007341">
    <property type="entry name" value="Transgly_assoc"/>
</dbReference>
<dbReference type="EMBL" id="JXQQ01000020">
    <property type="protein sequence ID" value="KIQ33595.1"/>
    <property type="molecule type" value="Genomic_DNA"/>
</dbReference>
<keyword evidence="6 7" id="KW-0472">Membrane</keyword>
<gene>
    <name evidence="8" type="ORF">RT97_09370</name>
</gene>
<keyword evidence="4 7" id="KW-0812">Transmembrane</keyword>
<dbReference type="OrthoDB" id="9811343at2"/>
<evidence type="ECO:0000256" key="7">
    <source>
        <dbReference type="SAM" id="Phobius"/>
    </source>
</evidence>
<organism evidence="8 9">
    <name type="scientific">Variovorax paradoxus</name>
    <dbReference type="NCBI Taxonomy" id="34073"/>
    <lineage>
        <taxon>Bacteria</taxon>
        <taxon>Pseudomonadati</taxon>
        <taxon>Pseudomonadota</taxon>
        <taxon>Betaproteobacteria</taxon>
        <taxon>Burkholderiales</taxon>
        <taxon>Comamonadaceae</taxon>
        <taxon>Variovorax</taxon>
    </lineage>
</organism>
<evidence type="ECO:0000256" key="1">
    <source>
        <dbReference type="ARBA" id="ARBA00004651"/>
    </source>
</evidence>
<protein>
    <submittedName>
        <fullName evidence="8">Membrane protein</fullName>
    </submittedName>
</protein>
<evidence type="ECO:0000256" key="2">
    <source>
        <dbReference type="ARBA" id="ARBA00011006"/>
    </source>
</evidence>
<keyword evidence="3" id="KW-1003">Cell membrane</keyword>
<evidence type="ECO:0000256" key="4">
    <source>
        <dbReference type="ARBA" id="ARBA00022692"/>
    </source>
</evidence>
<feature type="transmembrane region" description="Helical" evidence="7">
    <location>
        <begin position="59"/>
        <end position="78"/>
    </location>
</feature>
<dbReference type="AlphaFoldDB" id="A0A0D0MWT9"/>
<evidence type="ECO:0000256" key="6">
    <source>
        <dbReference type="ARBA" id="ARBA00023136"/>
    </source>
</evidence>
<comment type="similarity">
    <text evidence="2">Belongs to the UPF0410 family.</text>
</comment>
<dbReference type="Pfam" id="PF04226">
    <property type="entry name" value="Transgly_assoc"/>
    <property type="match status" value="1"/>
</dbReference>
<evidence type="ECO:0000256" key="5">
    <source>
        <dbReference type="ARBA" id="ARBA00022989"/>
    </source>
</evidence>
<dbReference type="RefSeq" id="WP_013540415.1">
    <property type="nucleotide sequence ID" value="NZ_JXQQ01000020.1"/>
</dbReference>
<evidence type="ECO:0000313" key="9">
    <source>
        <dbReference type="Proteomes" id="UP000032067"/>
    </source>
</evidence>
<dbReference type="GO" id="GO:0005886">
    <property type="term" value="C:plasma membrane"/>
    <property type="evidence" value="ECO:0007669"/>
    <property type="project" value="UniProtKB-SubCell"/>
</dbReference>
<evidence type="ECO:0000313" key="8">
    <source>
        <dbReference type="EMBL" id="KIQ33595.1"/>
    </source>
</evidence>
<dbReference type="PANTHER" id="PTHR33884:SF7">
    <property type="entry name" value="BSL8023 PROTEIN"/>
    <property type="match status" value="1"/>
</dbReference>
<comment type="subcellular location">
    <subcellularLocation>
        <location evidence="1">Cell membrane</location>
        <topology evidence="1">Multi-pass membrane protein</topology>
    </subcellularLocation>
</comment>
<name>A0A0D0MWT9_VARPD</name>
<feature type="transmembrane region" description="Helical" evidence="7">
    <location>
        <begin position="29"/>
        <end position="47"/>
    </location>
</feature>
<accession>A0A0D0MWT9</accession>
<sequence length="82" mass="8441">MSIVWTILIGFVVGLVARAVKPGDDSAGFIVTTLIGIAGSLIVTYVGQAMGWYTAGQGAGFIASVLGAIVLLILYGLIKRKS</sequence>
<dbReference type="PANTHER" id="PTHR33884">
    <property type="entry name" value="UPF0410 PROTEIN YMGE"/>
    <property type="match status" value="1"/>
</dbReference>
<dbReference type="Proteomes" id="UP000032067">
    <property type="component" value="Unassembled WGS sequence"/>
</dbReference>
<proteinExistence type="inferred from homology"/>
<reference evidence="8 9" key="1">
    <citation type="submission" date="2014-12" db="EMBL/GenBank/DDBJ databases">
        <title>16Stimator: statistical estimation of ribosomal gene copy numbers from draft genome assemblies.</title>
        <authorList>
            <person name="Perisin M.A."/>
            <person name="Vetter M."/>
            <person name="Gilbert J.A."/>
            <person name="Bergelson J."/>
        </authorList>
    </citation>
    <scope>NUCLEOTIDE SEQUENCE [LARGE SCALE GENOMIC DNA]</scope>
    <source>
        <strain evidence="8 9">MEDvA23</strain>
    </source>
</reference>
<keyword evidence="5 7" id="KW-1133">Transmembrane helix</keyword>